<gene>
    <name evidence="8" type="ORF">BGZ99_006304</name>
</gene>
<evidence type="ECO:0000256" key="2">
    <source>
        <dbReference type="ARBA" id="ARBA00022692"/>
    </source>
</evidence>
<dbReference type="InterPro" id="IPR004843">
    <property type="entry name" value="Calcineurin-like_PHP"/>
</dbReference>
<dbReference type="Gene3D" id="3.60.21.10">
    <property type="match status" value="1"/>
</dbReference>
<evidence type="ECO:0000256" key="3">
    <source>
        <dbReference type="ARBA" id="ARBA00022989"/>
    </source>
</evidence>
<keyword evidence="9" id="KW-1185">Reference proteome</keyword>
<comment type="caution">
    <text evidence="8">The sequence shown here is derived from an EMBL/GenBank/DDBJ whole genome shotgun (WGS) entry which is preliminary data.</text>
</comment>
<evidence type="ECO:0000256" key="4">
    <source>
        <dbReference type="ARBA" id="ARBA00023136"/>
    </source>
</evidence>
<accession>A0A9P6RCI9</accession>
<reference evidence="8" key="1">
    <citation type="journal article" date="2020" name="Fungal Divers.">
        <title>Resolving the Mortierellaceae phylogeny through synthesis of multi-gene phylogenetics and phylogenomics.</title>
        <authorList>
            <person name="Vandepol N."/>
            <person name="Liber J."/>
            <person name="Desiro A."/>
            <person name="Na H."/>
            <person name="Kennedy M."/>
            <person name="Barry K."/>
            <person name="Grigoriev I.V."/>
            <person name="Miller A.N."/>
            <person name="O'Donnell K."/>
            <person name="Stajich J.E."/>
            <person name="Bonito G."/>
        </authorList>
    </citation>
    <scope>NUCLEOTIDE SEQUENCE</scope>
    <source>
        <strain evidence="8">REB-010B</strain>
    </source>
</reference>
<feature type="transmembrane region" description="Helical" evidence="6">
    <location>
        <begin position="382"/>
        <end position="402"/>
    </location>
</feature>
<name>A0A9P6RCI9_9FUNG</name>
<dbReference type="PANTHER" id="PTHR13315">
    <property type="entry name" value="METALLO PHOSPHOESTERASE RELATED"/>
    <property type="match status" value="1"/>
</dbReference>
<evidence type="ECO:0000256" key="6">
    <source>
        <dbReference type="SAM" id="Phobius"/>
    </source>
</evidence>
<dbReference type="GO" id="GO:0016020">
    <property type="term" value="C:membrane"/>
    <property type="evidence" value="ECO:0007669"/>
    <property type="project" value="UniProtKB-SubCell"/>
</dbReference>
<sequence>MAVFADPQMEGDAKIARLGKRALVDLAFNDAYMRHVYQSMIAPSWTTPLDTLSFYLSPFSPFSSSSSSSAATTTARPTHATVLGDLFSSQWIDDIEFNVRLARFRSIFPDPTLLNQGRPVLINITGNHDIGYGYDISQARVERWEEVFGKSNFVTSVEVRAPTGSGDPAATHHEAGAAQQMLHLVVLNTMLLDGPSSDEKLRAETWAFLREAAQLKQTRPQDKIVLLTHIPFHKEPGLCVDAPDIQTHWDDTIIEQTMLTPDTTQWILNNLRPDFVLNGHDHYGCDVAHIRAQDHASWTAYPSSSTSTSSSSSSPSSSSSSSSHQEGILSVREVTQRSMMAEYGGYSGLFEVRIAPSSPLGQQAGQLDFYYTACGFLTDVQVWIVIVTDLILVGLWSLVALYRVIAGKPSHDSAAVRPAISAKIKPKMQ</sequence>
<evidence type="ECO:0000256" key="1">
    <source>
        <dbReference type="ARBA" id="ARBA00004141"/>
    </source>
</evidence>
<dbReference type="AlphaFoldDB" id="A0A9P6RCI9"/>
<keyword evidence="3 6" id="KW-1133">Transmembrane helix</keyword>
<keyword evidence="2 6" id="KW-0812">Transmembrane</keyword>
<comment type="subcellular location">
    <subcellularLocation>
        <location evidence="1">Membrane</location>
        <topology evidence="1">Multi-pass membrane protein</topology>
    </subcellularLocation>
</comment>
<dbReference type="EMBL" id="JAAAIP010000423">
    <property type="protein sequence ID" value="KAG0317414.1"/>
    <property type="molecule type" value="Genomic_DNA"/>
</dbReference>
<evidence type="ECO:0000259" key="7">
    <source>
        <dbReference type="Pfam" id="PF00149"/>
    </source>
</evidence>
<organism evidence="8 9">
    <name type="scientific">Dissophora globulifera</name>
    <dbReference type="NCBI Taxonomy" id="979702"/>
    <lineage>
        <taxon>Eukaryota</taxon>
        <taxon>Fungi</taxon>
        <taxon>Fungi incertae sedis</taxon>
        <taxon>Mucoromycota</taxon>
        <taxon>Mortierellomycotina</taxon>
        <taxon>Mortierellomycetes</taxon>
        <taxon>Mortierellales</taxon>
        <taxon>Mortierellaceae</taxon>
        <taxon>Dissophora</taxon>
    </lineage>
</organism>
<dbReference type="Proteomes" id="UP000738325">
    <property type="component" value="Unassembled WGS sequence"/>
</dbReference>
<dbReference type="SUPFAM" id="SSF56300">
    <property type="entry name" value="Metallo-dependent phosphatases"/>
    <property type="match status" value="1"/>
</dbReference>
<feature type="compositionally biased region" description="Low complexity" evidence="5">
    <location>
        <begin position="302"/>
        <end position="323"/>
    </location>
</feature>
<feature type="region of interest" description="Disordered" evidence="5">
    <location>
        <begin position="301"/>
        <end position="327"/>
    </location>
</feature>
<keyword evidence="4 6" id="KW-0472">Membrane</keyword>
<evidence type="ECO:0000313" key="9">
    <source>
        <dbReference type="Proteomes" id="UP000738325"/>
    </source>
</evidence>
<evidence type="ECO:0000256" key="5">
    <source>
        <dbReference type="SAM" id="MobiDB-lite"/>
    </source>
</evidence>
<dbReference type="GO" id="GO:0005783">
    <property type="term" value="C:endoplasmic reticulum"/>
    <property type="evidence" value="ECO:0007669"/>
    <property type="project" value="TreeGrafter"/>
</dbReference>
<dbReference type="GO" id="GO:0006506">
    <property type="term" value="P:GPI anchor biosynthetic process"/>
    <property type="evidence" value="ECO:0007669"/>
    <property type="project" value="InterPro"/>
</dbReference>
<dbReference type="InterPro" id="IPR029052">
    <property type="entry name" value="Metallo-depent_PP-like"/>
</dbReference>
<evidence type="ECO:0000313" key="8">
    <source>
        <dbReference type="EMBL" id="KAG0317414.1"/>
    </source>
</evidence>
<dbReference type="OrthoDB" id="9984693at2759"/>
<dbReference type="Pfam" id="PF00149">
    <property type="entry name" value="Metallophos"/>
    <property type="match status" value="1"/>
</dbReference>
<dbReference type="PANTHER" id="PTHR13315:SF1">
    <property type="entry name" value="PROTEIN TED1"/>
    <property type="match status" value="1"/>
</dbReference>
<feature type="domain" description="Calcineurin-like phosphoesterase" evidence="7">
    <location>
        <begin position="80"/>
        <end position="283"/>
    </location>
</feature>
<protein>
    <recommendedName>
        <fullName evidence="7">Calcineurin-like phosphoesterase domain-containing protein</fullName>
    </recommendedName>
</protein>
<dbReference type="GO" id="GO:0016787">
    <property type="term" value="F:hydrolase activity"/>
    <property type="evidence" value="ECO:0007669"/>
    <property type="project" value="InterPro"/>
</dbReference>
<proteinExistence type="predicted"/>
<dbReference type="InterPro" id="IPR033308">
    <property type="entry name" value="PGAP5/Cdc1/Ted1"/>
</dbReference>